<reference evidence="1 2" key="1">
    <citation type="submission" date="2020-07" db="EMBL/GenBank/DDBJ databases">
        <title>Complete genome sequence of Chitinibacter sp. 2T18.</title>
        <authorList>
            <person name="Bae J.-W."/>
            <person name="Choi J.-W."/>
        </authorList>
    </citation>
    <scope>NUCLEOTIDE SEQUENCE [LARGE SCALE GENOMIC DNA]</scope>
    <source>
        <strain evidence="1 2">2T18</strain>
    </source>
</reference>
<dbReference type="AlphaFoldDB" id="A0A7H9BIA3"/>
<accession>A0A7H9BIA3</accession>
<sequence length="76" mass="8666">MINSPYSLGIASLYSLEALLDAEATRNHCPVKRELLEKWLADDDQTLSAFIHECLARGYRYTARRYNGLPILVPLQ</sequence>
<name>A0A7H9BIA3_9NEIS</name>
<protein>
    <submittedName>
        <fullName evidence="1">Uncharacterized protein</fullName>
    </submittedName>
</protein>
<evidence type="ECO:0000313" key="2">
    <source>
        <dbReference type="Proteomes" id="UP000509597"/>
    </source>
</evidence>
<dbReference type="EMBL" id="CP058627">
    <property type="protein sequence ID" value="QLG87671.1"/>
    <property type="molecule type" value="Genomic_DNA"/>
</dbReference>
<evidence type="ECO:0000313" key="1">
    <source>
        <dbReference type="EMBL" id="QLG87671.1"/>
    </source>
</evidence>
<organism evidence="1 2">
    <name type="scientific">Chitinibacter bivalviorum</name>
    <dbReference type="NCBI Taxonomy" id="2739434"/>
    <lineage>
        <taxon>Bacteria</taxon>
        <taxon>Pseudomonadati</taxon>
        <taxon>Pseudomonadota</taxon>
        <taxon>Betaproteobacteria</taxon>
        <taxon>Neisseriales</taxon>
        <taxon>Chitinibacteraceae</taxon>
        <taxon>Chitinibacter</taxon>
    </lineage>
</organism>
<keyword evidence="2" id="KW-1185">Reference proteome</keyword>
<dbReference type="KEGG" id="chiz:HQ393_05045"/>
<proteinExistence type="predicted"/>
<dbReference type="RefSeq" id="WP_179357752.1">
    <property type="nucleotide sequence ID" value="NZ_CP058627.1"/>
</dbReference>
<dbReference type="Proteomes" id="UP000509597">
    <property type="component" value="Chromosome"/>
</dbReference>
<gene>
    <name evidence="1" type="ORF">HQ393_05045</name>
</gene>